<feature type="compositionally biased region" description="Low complexity" evidence="1">
    <location>
        <begin position="71"/>
        <end position="85"/>
    </location>
</feature>
<dbReference type="EMBL" id="ML178835">
    <property type="protein sequence ID" value="TFK99211.1"/>
    <property type="molecule type" value="Genomic_DNA"/>
</dbReference>
<organism evidence="3 4">
    <name type="scientific">Pterulicium gracile</name>
    <dbReference type="NCBI Taxonomy" id="1884261"/>
    <lineage>
        <taxon>Eukaryota</taxon>
        <taxon>Fungi</taxon>
        <taxon>Dikarya</taxon>
        <taxon>Basidiomycota</taxon>
        <taxon>Agaricomycotina</taxon>
        <taxon>Agaricomycetes</taxon>
        <taxon>Agaricomycetidae</taxon>
        <taxon>Agaricales</taxon>
        <taxon>Pleurotineae</taxon>
        <taxon>Pterulaceae</taxon>
        <taxon>Pterulicium</taxon>
    </lineage>
</organism>
<gene>
    <name evidence="3" type="ORF">BDV98DRAFT_595224</name>
</gene>
<sequence>MANHAVEKFPKLITELIALEITLRAEHAIFYKTTYPIPDFKMREKNRTHEHYITVLEGILERFTTFSLEQPSSSVSTTQPNSSTPTDERISETAAISDEPTEAENAFRDAEIPADEIPMSERPLSDFRPLTEDGEEWDDDAPFQICLITASSVTSQAAELAREMEADLSRTLGESILYLNYRKVLNHAVNLPQNTAHEALWKIIQEQYDPHIADTFMANTWIPPQKYMTEK</sequence>
<dbReference type="Pfam" id="PF20253">
    <property type="entry name" value="DUF6604"/>
    <property type="match status" value="1"/>
</dbReference>
<feature type="region of interest" description="Disordered" evidence="1">
    <location>
        <begin position="69"/>
        <end position="104"/>
    </location>
</feature>
<protein>
    <recommendedName>
        <fullName evidence="2">DUF6604 domain-containing protein</fullName>
    </recommendedName>
</protein>
<reference evidence="3 4" key="1">
    <citation type="journal article" date="2019" name="Nat. Ecol. Evol.">
        <title>Megaphylogeny resolves global patterns of mushroom evolution.</title>
        <authorList>
            <person name="Varga T."/>
            <person name="Krizsan K."/>
            <person name="Foldi C."/>
            <person name="Dima B."/>
            <person name="Sanchez-Garcia M."/>
            <person name="Sanchez-Ramirez S."/>
            <person name="Szollosi G.J."/>
            <person name="Szarkandi J.G."/>
            <person name="Papp V."/>
            <person name="Albert L."/>
            <person name="Andreopoulos W."/>
            <person name="Angelini C."/>
            <person name="Antonin V."/>
            <person name="Barry K.W."/>
            <person name="Bougher N.L."/>
            <person name="Buchanan P."/>
            <person name="Buyck B."/>
            <person name="Bense V."/>
            <person name="Catcheside P."/>
            <person name="Chovatia M."/>
            <person name="Cooper J."/>
            <person name="Damon W."/>
            <person name="Desjardin D."/>
            <person name="Finy P."/>
            <person name="Geml J."/>
            <person name="Haridas S."/>
            <person name="Hughes K."/>
            <person name="Justo A."/>
            <person name="Karasinski D."/>
            <person name="Kautmanova I."/>
            <person name="Kiss B."/>
            <person name="Kocsube S."/>
            <person name="Kotiranta H."/>
            <person name="LaButti K.M."/>
            <person name="Lechner B.E."/>
            <person name="Liimatainen K."/>
            <person name="Lipzen A."/>
            <person name="Lukacs Z."/>
            <person name="Mihaltcheva S."/>
            <person name="Morgado L.N."/>
            <person name="Niskanen T."/>
            <person name="Noordeloos M.E."/>
            <person name="Ohm R.A."/>
            <person name="Ortiz-Santana B."/>
            <person name="Ovrebo C."/>
            <person name="Racz N."/>
            <person name="Riley R."/>
            <person name="Savchenko A."/>
            <person name="Shiryaev A."/>
            <person name="Soop K."/>
            <person name="Spirin V."/>
            <person name="Szebenyi C."/>
            <person name="Tomsovsky M."/>
            <person name="Tulloss R.E."/>
            <person name="Uehling J."/>
            <person name="Grigoriev I.V."/>
            <person name="Vagvolgyi C."/>
            <person name="Papp T."/>
            <person name="Martin F.M."/>
            <person name="Miettinen O."/>
            <person name="Hibbett D.S."/>
            <person name="Nagy L.G."/>
        </authorList>
    </citation>
    <scope>NUCLEOTIDE SEQUENCE [LARGE SCALE GENOMIC DNA]</scope>
    <source>
        <strain evidence="3 4">CBS 309.79</strain>
    </source>
</reference>
<evidence type="ECO:0000256" key="1">
    <source>
        <dbReference type="SAM" id="MobiDB-lite"/>
    </source>
</evidence>
<dbReference type="Proteomes" id="UP000305067">
    <property type="component" value="Unassembled WGS sequence"/>
</dbReference>
<evidence type="ECO:0000313" key="4">
    <source>
        <dbReference type="Proteomes" id="UP000305067"/>
    </source>
</evidence>
<dbReference type="AlphaFoldDB" id="A0A5C3QBU1"/>
<proteinExistence type="predicted"/>
<name>A0A5C3QBU1_9AGAR</name>
<evidence type="ECO:0000313" key="3">
    <source>
        <dbReference type="EMBL" id="TFK99211.1"/>
    </source>
</evidence>
<feature type="domain" description="DUF6604" evidence="2">
    <location>
        <begin position="7"/>
        <end position="112"/>
    </location>
</feature>
<accession>A0A5C3QBU1</accession>
<evidence type="ECO:0000259" key="2">
    <source>
        <dbReference type="Pfam" id="PF20253"/>
    </source>
</evidence>
<keyword evidence="4" id="KW-1185">Reference proteome</keyword>
<dbReference type="InterPro" id="IPR046539">
    <property type="entry name" value="DUF6604"/>
</dbReference>